<evidence type="ECO:0000313" key="1">
    <source>
        <dbReference type="EMBL" id="EUA42331.1"/>
    </source>
</evidence>
<organism evidence="1">
    <name type="scientific">Mycobacterium xenopi 4042</name>
    <dbReference type="NCBI Taxonomy" id="1299334"/>
    <lineage>
        <taxon>Bacteria</taxon>
        <taxon>Bacillati</taxon>
        <taxon>Actinomycetota</taxon>
        <taxon>Actinomycetes</taxon>
        <taxon>Mycobacteriales</taxon>
        <taxon>Mycobacteriaceae</taxon>
        <taxon>Mycobacterium</taxon>
    </lineage>
</organism>
<protein>
    <submittedName>
        <fullName evidence="1">Uncharacterized protein</fullName>
    </submittedName>
</protein>
<sequence>MRRCGPAKRKELMRERCDAAHRRSVEPLPAGICTLALRQVDGQGTLVE</sequence>
<accession>X8BFW0</accession>
<dbReference type="EMBL" id="JAOB01000042">
    <property type="protein sequence ID" value="EUA42331.1"/>
    <property type="molecule type" value="Genomic_DNA"/>
</dbReference>
<comment type="caution">
    <text evidence="1">The sequence shown here is derived from an EMBL/GenBank/DDBJ whole genome shotgun (WGS) entry which is preliminary data.</text>
</comment>
<name>X8BFW0_MYCXE</name>
<dbReference type="AlphaFoldDB" id="X8BFW0"/>
<gene>
    <name evidence="1" type="ORF">I553_6191</name>
</gene>
<reference evidence="1" key="1">
    <citation type="submission" date="2014-01" db="EMBL/GenBank/DDBJ databases">
        <authorList>
            <person name="Brown-Elliot B."/>
            <person name="Wallace R."/>
            <person name="Lenaerts A."/>
            <person name="Ordway D."/>
            <person name="DeGroote M.A."/>
            <person name="Parker T."/>
            <person name="Sizemore C."/>
            <person name="Tallon L.J."/>
            <person name="Sadzewicz L.K."/>
            <person name="Sengamalay N."/>
            <person name="Fraser C.M."/>
            <person name="Hine E."/>
            <person name="Shefchek K.A."/>
            <person name="Das S.P."/>
            <person name="Tettelin H."/>
        </authorList>
    </citation>
    <scope>NUCLEOTIDE SEQUENCE [LARGE SCALE GENOMIC DNA]</scope>
    <source>
        <strain evidence="1">4042</strain>
    </source>
</reference>
<proteinExistence type="predicted"/>